<keyword evidence="2" id="KW-0732">Signal</keyword>
<feature type="signal peptide" evidence="2">
    <location>
        <begin position="1"/>
        <end position="21"/>
    </location>
</feature>
<dbReference type="Proteomes" id="UP001642540">
    <property type="component" value="Unassembled WGS sequence"/>
</dbReference>
<keyword evidence="4" id="KW-1185">Reference proteome</keyword>
<sequence length="250" mass="27424">MISVKTIPIILVLLFVAGSLASDVNPTGAPPDSNDEGTDAATSTSISDEELEKTIKFAKRMRDTIKSVKQLGNGTIVENVVRVNFLQTLFVMANGTAVIGTRASRAAATLIRGFVQDSFNLVSISAYFPRLIFLDGPTQFIETLRLVRAGQLRVPMDIDSAIDTLINFASNVRSSQISMNLGTPFLSFFPNIFRGAELLSNEILFGVFSWLGPLDFGDVGAPSVEGLWNRWDTKSSTTAKYDYDKKWKQK</sequence>
<evidence type="ECO:0000256" key="1">
    <source>
        <dbReference type="SAM" id="MobiDB-lite"/>
    </source>
</evidence>
<evidence type="ECO:0000313" key="4">
    <source>
        <dbReference type="Proteomes" id="UP001642540"/>
    </source>
</evidence>
<feature type="chain" id="PRO_5047440271" evidence="2">
    <location>
        <begin position="22"/>
        <end position="250"/>
    </location>
</feature>
<proteinExistence type="predicted"/>
<protein>
    <submittedName>
        <fullName evidence="3">Uncharacterized protein</fullName>
    </submittedName>
</protein>
<comment type="caution">
    <text evidence="3">The sequence shown here is derived from an EMBL/GenBank/DDBJ whole genome shotgun (WGS) entry which is preliminary data.</text>
</comment>
<name>A0ABP1QL00_9HEXA</name>
<organism evidence="3 4">
    <name type="scientific">Orchesella dallaii</name>
    <dbReference type="NCBI Taxonomy" id="48710"/>
    <lineage>
        <taxon>Eukaryota</taxon>
        <taxon>Metazoa</taxon>
        <taxon>Ecdysozoa</taxon>
        <taxon>Arthropoda</taxon>
        <taxon>Hexapoda</taxon>
        <taxon>Collembola</taxon>
        <taxon>Entomobryomorpha</taxon>
        <taxon>Entomobryoidea</taxon>
        <taxon>Orchesellidae</taxon>
        <taxon>Orchesellinae</taxon>
        <taxon>Orchesella</taxon>
    </lineage>
</organism>
<reference evidence="3 4" key="1">
    <citation type="submission" date="2024-08" db="EMBL/GenBank/DDBJ databases">
        <authorList>
            <person name="Cucini C."/>
            <person name="Frati F."/>
        </authorList>
    </citation>
    <scope>NUCLEOTIDE SEQUENCE [LARGE SCALE GENOMIC DNA]</scope>
</reference>
<dbReference type="EMBL" id="CAXLJM020000034">
    <property type="protein sequence ID" value="CAL8103299.1"/>
    <property type="molecule type" value="Genomic_DNA"/>
</dbReference>
<evidence type="ECO:0000256" key="2">
    <source>
        <dbReference type="SAM" id="SignalP"/>
    </source>
</evidence>
<feature type="region of interest" description="Disordered" evidence="1">
    <location>
        <begin position="26"/>
        <end position="47"/>
    </location>
</feature>
<evidence type="ECO:0000313" key="3">
    <source>
        <dbReference type="EMBL" id="CAL8103299.1"/>
    </source>
</evidence>
<accession>A0ABP1QL00</accession>
<gene>
    <name evidence="3" type="ORF">ODALV1_LOCUS11408</name>
</gene>